<gene>
    <name evidence="2" type="ORF">Plec18167_008163</name>
</gene>
<name>A0ABR3WYP6_9EURO</name>
<organism evidence="2 3">
    <name type="scientific">Paecilomyces lecythidis</name>
    <dbReference type="NCBI Taxonomy" id="3004212"/>
    <lineage>
        <taxon>Eukaryota</taxon>
        <taxon>Fungi</taxon>
        <taxon>Dikarya</taxon>
        <taxon>Ascomycota</taxon>
        <taxon>Pezizomycotina</taxon>
        <taxon>Eurotiomycetes</taxon>
        <taxon>Eurotiomycetidae</taxon>
        <taxon>Eurotiales</taxon>
        <taxon>Thermoascaceae</taxon>
        <taxon>Paecilomyces</taxon>
    </lineage>
</organism>
<accession>A0ABR3WYP6</accession>
<dbReference type="EMBL" id="JAVDPF010000038">
    <property type="protein sequence ID" value="KAL1868572.1"/>
    <property type="molecule type" value="Genomic_DNA"/>
</dbReference>
<evidence type="ECO:0000259" key="1">
    <source>
        <dbReference type="Pfam" id="PF00117"/>
    </source>
</evidence>
<dbReference type="PROSITE" id="PS51273">
    <property type="entry name" value="GATASE_TYPE_1"/>
    <property type="match status" value="1"/>
</dbReference>
<dbReference type="InterPro" id="IPR029062">
    <property type="entry name" value="Class_I_gatase-like"/>
</dbReference>
<proteinExistence type="predicted"/>
<feature type="domain" description="Glutamine amidotransferase" evidence="1">
    <location>
        <begin position="67"/>
        <end position="205"/>
    </location>
</feature>
<dbReference type="InterPro" id="IPR017926">
    <property type="entry name" value="GATASE"/>
</dbReference>
<sequence length="253" mass="28449">MRRPLRIAILESDTPLERTKNKYGGYGGVFETLLKTSAKELGQPEKLDPETGLEITKWDVVHRDDLYPNLDDIDAILITGSKHNSFDNIPWINKLVEFVQKVLSQDRVRIIGVCFGHQILGRALGAKVGRSDEGWEVSVCEMDLTEKGKELFGRDKLRLQQMHRDIVFSYPQNVTPLGSSPRCAVQGMYSPRRFISVQGHPEFTKEIISDIIEARSKAGIFTDEESKDAMARAGNENDGIAVGVAFLKFLLEE</sequence>
<keyword evidence="3" id="KW-1185">Reference proteome</keyword>
<dbReference type="Pfam" id="PF00117">
    <property type="entry name" value="GATase"/>
    <property type="match status" value="1"/>
</dbReference>
<dbReference type="Proteomes" id="UP001583193">
    <property type="component" value="Unassembled WGS sequence"/>
</dbReference>
<comment type="caution">
    <text evidence="2">The sequence shown here is derived from an EMBL/GenBank/DDBJ whole genome shotgun (WGS) entry which is preliminary data.</text>
</comment>
<dbReference type="PANTHER" id="PTHR42695:SF5">
    <property type="entry name" value="GLUTAMINE AMIDOTRANSFERASE YLR126C-RELATED"/>
    <property type="match status" value="1"/>
</dbReference>
<evidence type="ECO:0000313" key="2">
    <source>
        <dbReference type="EMBL" id="KAL1868572.1"/>
    </source>
</evidence>
<dbReference type="PANTHER" id="PTHR42695">
    <property type="entry name" value="GLUTAMINE AMIDOTRANSFERASE YLR126C-RELATED"/>
    <property type="match status" value="1"/>
</dbReference>
<protein>
    <recommendedName>
        <fullName evidence="1">Glutamine amidotransferase domain-containing protein</fullName>
    </recommendedName>
</protein>
<reference evidence="2 3" key="1">
    <citation type="journal article" date="2024" name="IMA Fungus">
        <title>IMA Genome - F19 : A genome assembly and annotation guide to empower mycologists, including annotated draft genome sequences of Ceratocystis pirilliformis, Diaporthe australafricana, Fusarium ophioides, Paecilomyces lecythidis, and Sporothrix stenoceras.</title>
        <authorList>
            <person name="Aylward J."/>
            <person name="Wilson A.M."/>
            <person name="Visagie C.M."/>
            <person name="Spraker J."/>
            <person name="Barnes I."/>
            <person name="Buitendag C."/>
            <person name="Ceriani C."/>
            <person name="Del Mar Angel L."/>
            <person name="du Plessis D."/>
            <person name="Fuchs T."/>
            <person name="Gasser K."/>
            <person name="Kramer D."/>
            <person name="Li W."/>
            <person name="Munsamy K."/>
            <person name="Piso A."/>
            <person name="Price J.L."/>
            <person name="Sonnekus B."/>
            <person name="Thomas C."/>
            <person name="van der Nest A."/>
            <person name="van Dijk A."/>
            <person name="van Heerden A."/>
            <person name="van Vuuren N."/>
            <person name="Yilmaz N."/>
            <person name="Duong T.A."/>
            <person name="van der Merwe N.A."/>
            <person name="Wingfield M.J."/>
            <person name="Wingfield B.D."/>
        </authorList>
    </citation>
    <scope>NUCLEOTIDE SEQUENCE [LARGE SCALE GENOMIC DNA]</scope>
    <source>
        <strain evidence="2 3">CMW 18167</strain>
    </source>
</reference>
<dbReference type="Gene3D" id="3.40.50.880">
    <property type="match status" value="1"/>
</dbReference>
<dbReference type="CDD" id="cd01741">
    <property type="entry name" value="GATase1_1"/>
    <property type="match status" value="1"/>
</dbReference>
<evidence type="ECO:0000313" key="3">
    <source>
        <dbReference type="Proteomes" id="UP001583193"/>
    </source>
</evidence>
<dbReference type="InterPro" id="IPR044992">
    <property type="entry name" value="ChyE-like"/>
</dbReference>
<dbReference type="SUPFAM" id="SSF52317">
    <property type="entry name" value="Class I glutamine amidotransferase-like"/>
    <property type="match status" value="1"/>
</dbReference>